<gene>
    <name evidence="2" type="primary">eamA_2</name>
    <name evidence="2" type="ORF">NCTC12965_05332</name>
</gene>
<dbReference type="AlphaFoldDB" id="A0A4U9VJ47"/>
<keyword evidence="1" id="KW-0472">Membrane</keyword>
<organism evidence="2">
    <name type="scientific">Serratia fonticola</name>
    <dbReference type="NCBI Taxonomy" id="47917"/>
    <lineage>
        <taxon>Bacteria</taxon>
        <taxon>Pseudomonadati</taxon>
        <taxon>Pseudomonadota</taxon>
        <taxon>Gammaproteobacteria</taxon>
        <taxon>Enterobacterales</taxon>
        <taxon>Yersiniaceae</taxon>
        <taxon>Serratia</taxon>
    </lineage>
</organism>
<keyword evidence="1" id="KW-0812">Transmembrane</keyword>
<feature type="transmembrane region" description="Helical" evidence="1">
    <location>
        <begin position="7"/>
        <end position="27"/>
    </location>
</feature>
<dbReference type="EMBL" id="CABEEZ010000115">
    <property type="protein sequence ID" value="VTR46127.1"/>
    <property type="molecule type" value="Genomic_DNA"/>
</dbReference>
<proteinExistence type="predicted"/>
<reference evidence="2" key="1">
    <citation type="submission" date="2019-05" db="EMBL/GenBank/DDBJ databases">
        <authorList>
            <consortium name="Pathogen Informatics"/>
        </authorList>
    </citation>
    <scope>NUCLEOTIDE SEQUENCE [LARGE SCALE GENOMIC DNA]</scope>
    <source>
        <strain evidence="2">NCTC12965</strain>
    </source>
</reference>
<protein>
    <submittedName>
        <fullName evidence="2">Probable amino-acid metabolite efflux pump</fullName>
    </submittedName>
</protein>
<feature type="transmembrane region" description="Helical" evidence="1">
    <location>
        <begin position="33"/>
        <end position="51"/>
    </location>
</feature>
<evidence type="ECO:0000256" key="1">
    <source>
        <dbReference type="SAM" id="Phobius"/>
    </source>
</evidence>
<accession>A0A4U9VJ47</accession>
<evidence type="ECO:0000313" key="2">
    <source>
        <dbReference type="EMBL" id="VTR46127.1"/>
    </source>
</evidence>
<name>A0A4U9VJ47_SERFO</name>
<feature type="transmembrane region" description="Helical" evidence="1">
    <location>
        <begin position="58"/>
        <end position="80"/>
    </location>
</feature>
<sequence>MSVKDRLLALFVVVAWGLNFVVIKVGLYGMPPFLLAGLRFALVMFPAILFVKPPNIPLRWMLAYGITISFGQFAFLFMAIKLGMPAVWHHWCCRLRLSLPFCSARCCGRKAEMGTILPGL</sequence>
<keyword evidence="1" id="KW-1133">Transmembrane helix</keyword>